<keyword evidence="1" id="KW-0732">Signal</keyword>
<accession>A0ABW2BHP4</accession>
<comment type="caution">
    <text evidence="2">The sequence shown here is derived from an EMBL/GenBank/DDBJ whole genome shotgun (WGS) entry which is preliminary data.</text>
</comment>
<sequence length="101" mass="11086">MPSRSILIVTLLLSATPALAQGRPSTVAMSCAQTVRLVNAQGAIVLGTGGQTYDRFVRDRSFCEPTEIARRAFRPTRDNPSCLIGYTCYEPSRDDWLGSDF</sequence>
<feature type="chain" id="PRO_5047147247" evidence="1">
    <location>
        <begin position="21"/>
        <end position="101"/>
    </location>
</feature>
<dbReference type="EMBL" id="JBHSWN010000001">
    <property type="protein sequence ID" value="MFC6789580.1"/>
    <property type="molecule type" value="Genomic_DNA"/>
</dbReference>
<evidence type="ECO:0000256" key="1">
    <source>
        <dbReference type="SAM" id="SignalP"/>
    </source>
</evidence>
<keyword evidence="3" id="KW-1185">Reference proteome</keyword>
<proteinExistence type="predicted"/>
<gene>
    <name evidence="2" type="ORF">ACFQE0_08090</name>
</gene>
<feature type="signal peptide" evidence="1">
    <location>
        <begin position="1"/>
        <end position="20"/>
    </location>
</feature>
<protein>
    <submittedName>
        <fullName evidence="2">Uncharacterized protein</fullName>
    </submittedName>
</protein>
<dbReference type="RefSeq" id="WP_378968675.1">
    <property type="nucleotide sequence ID" value="NZ_JBHSWN010000001.1"/>
</dbReference>
<name>A0ABW2BHP4_9HYPH</name>
<evidence type="ECO:0000313" key="2">
    <source>
        <dbReference type="EMBL" id="MFC6789580.1"/>
    </source>
</evidence>
<organism evidence="2 3">
    <name type="scientific">Methylobacterium komagatae</name>
    <dbReference type="NCBI Taxonomy" id="374425"/>
    <lineage>
        <taxon>Bacteria</taxon>
        <taxon>Pseudomonadati</taxon>
        <taxon>Pseudomonadota</taxon>
        <taxon>Alphaproteobacteria</taxon>
        <taxon>Hyphomicrobiales</taxon>
        <taxon>Methylobacteriaceae</taxon>
        <taxon>Methylobacterium</taxon>
    </lineage>
</organism>
<reference evidence="3" key="1">
    <citation type="journal article" date="2019" name="Int. J. Syst. Evol. Microbiol.">
        <title>The Global Catalogue of Microorganisms (GCM) 10K type strain sequencing project: providing services to taxonomists for standard genome sequencing and annotation.</title>
        <authorList>
            <consortium name="The Broad Institute Genomics Platform"/>
            <consortium name="The Broad Institute Genome Sequencing Center for Infectious Disease"/>
            <person name="Wu L."/>
            <person name="Ma J."/>
        </authorList>
    </citation>
    <scope>NUCLEOTIDE SEQUENCE [LARGE SCALE GENOMIC DNA]</scope>
    <source>
        <strain evidence="3">CCUG 48316</strain>
    </source>
</reference>
<evidence type="ECO:0000313" key="3">
    <source>
        <dbReference type="Proteomes" id="UP001596292"/>
    </source>
</evidence>
<dbReference type="Proteomes" id="UP001596292">
    <property type="component" value="Unassembled WGS sequence"/>
</dbReference>